<feature type="transmembrane region" description="Helical" evidence="7">
    <location>
        <begin position="27"/>
        <end position="47"/>
    </location>
</feature>
<evidence type="ECO:0000256" key="5">
    <source>
        <dbReference type="ARBA" id="ARBA00022989"/>
    </source>
</evidence>
<dbReference type="EMBL" id="PVRR01000004">
    <property type="protein sequence ID" value="PRT38769.1"/>
    <property type="molecule type" value="Genomic_DNA"/>
</dbReference>
<dbReference type="Gene3D" id="1.20.1250.20">
    <property type="entry name" value="MFS general substrate transporter like domains"/>
    <property type="match status" value="1"/>
</dbReference>
<evidence type="ECO:0000313" key="10">
    <source>
        <dbReference type="Proteomes" id="UP000239236"/>
    </source>
</evidence>
<feature type="transmembrane region" description="Helical" evidence="7">
    <location>
        <begin position="225"/>
        <end position="246"/>
    </location>
</feature>
<protein>
    <submittedName>
        <fullName evidence="9">MFS transporter</fullName>
    </submittedName>
</protein>
<evidence type="ECO:0000256" key="7">
    <source>
        <dbReference type="SAM" id="Phobius"/>
    </source>
</evidence>
<keyword evidence="2" id="KW-0813">Transport</keyword>
<gene>
    <name evidence="9" type="ORF">C6357_17545</name>
</gene>
<keyword evidence="5 7" id="KW-1133">Transmembrane helix</keyword>
<dbReference type="PANTHER" id="PTHR43124">
    <property type="entry name" value="PURINE EFFLUX PUMP PBUE"/>
    <property type="match status" value="1"/>
</dbReference>
<sequence>MYLCSISFLVTIVVVTKKESVGKDLNFRVYILAIAAFVVGTVELIIGGTLDLVANDLGVSISAAGQLITIFSVVFALSGPVLLAITGKFERKRLYIGALSIFLIGNIISAFSVNYGMLMFSRVVCAASGSLIIALSVTLASSVVEPHFRARAIGIIFMGISGSLVLGVPLGLVLGNAYGWRAPFVLISVLTVIAIACISLFLTKVPPTSVLSIREQIATLKDKKIVSAQLTSFLFLTGHLTLYAYLTPFLKDVMHVEANWISVFYFIFGIAAVLGGGLGGLLADKWGSKKSIISIIIVFACAIFILPMMTFSFLLFIIMMGIWSMLSWAISPAQQNYLIEIAPESAGIQQSLNNSALHLGIALGSTVGGVVIEKSSVIYNAWVGGGFIILALLCAIFSITRGRSTQSVKEESIV</sequence>
<evidence type="ECO:0000256" key="4">
    <source>
        <dbReference type="ARBA" id="ARBA00022692"/>
    </source>
</evidence>
<dbReference type="Pfam" id="PF07690">
    <property type="entry name" value="MFS_1"/>
    <property type="match status" value="1"/>
</dbReference>
<feature type="transmembrane region" description="Helical" evidence="7">
    <location>
        <begin position="377"/>
        <end position="399"/>
    </location>
</feature>
<evidence type="ECO:0000259" key="8">
    <source>
        <dbReference type="PROSITE" id="PS50850"/>
    </source>
</evidence>
<dbReference type="InterPro" id="IPR036259">
    <property type="entry name" value="MFS_trans_sf"/>
</dbReference>
<feature type="transmembrane region" description="Helical" evidence="7">
    <location>
        <begin position="94"/>
        <end position="113"/>
    </location>
</feature>
<feature type="transmembrane region" description="Helical" evidence="7">
    <location>
        <begin position="152"/>
        <end position="178"/>
    </location>
</feature>
<keyword evidence="10" id="KW-1185">Reference proteome</keyword>
<feature type="transmembrane region" description="Helical" evidence="7">
    <location>
        <begin position="119"/>
        <end position="140"/>
    </location>
</feature>
<dbReference type="PANTHER" id="PTHR43124:SF10">
    <property type="entry name" value="PURINE EFFLUX PUMP PBUE"/>
    <property type="match status" value="1"/>
</dbReference>
<evidence type="ECO:0000256" key="6">
    <source>
        <dbReference type="ARBA" id="ARBA00023136"/>
    </source>
</evidence>
<keyword evidence="6 7" id="KW-0472">Membrane</keyword>
<dbReference type="InterPro" id="IPR011701">
    <property type="entry name" value="MFS"/>
</dbReference>
<reference evidence="9 10" key="1">
    <citation type="submission" date="2018-03" db="EMBL/GenBank/DDBJ databases">
        <title>Genotypic and phenotypic analysis of antagonistic Bacillus spp. isolated from rhizosphere soil of plants in Tibet.</title>
        <authorList>
            <person name="Borriss R."/>
            <person name="Lasch P."/>
            <person name="Wu L."/>
            <person name="Wu H."/>
            <person name="Gao X."/>
        </authorList>
    </citation>
    <scope>NUCLEOTIDE SEQUENCE [LARGE SCALE GENOMIC DNA]</scope>
    <source>
        <strain evidence="9 10">NMSW16</strain>
    </source>
</reference>
<feature type="domain" description="Major facilitator superfamily (MFS) profile" evidence="8">
    <location>
        <begin position="28"/>
        <end position="403"/>
    </location>
</feature>
<evidence type="ECO:0000256" key="1">
    <source>
        <dbReference type="ARBA" id="ARBA00004651"/>
    </source>
</evidence>
<feature type="transmembrane region" description="Helical" evidence="7">
    <location>
        <begin position="184"/>
        <end position="205"/>
    </location>
</feature>
<dbReference type="PROSITE" id="PS50850">
    <property type="entry name" value="MFS"/>
    <property type="match status" value="1"/>
</dbReference>
<dbReference type="InterPro" id="IPR020846">
    <property type="entry name" value="MFS_dom"/>
</dbReference>
<evidence type="ECO:0000313" key="9">
    <source>
        <dbReference type="EMBL" id="PRT38769.1"/>
    </source>
</evidence>
<organism evidence="9 10">
    <name type="scientific">Bacillus wiedmannii</name>
    <dbReference type="NCBI Taxonomy" id="1890302"/>
    <lineage>
        <taxon>Bacteria</taxon>
        <taxon>Bacillati</taxon>
        <taxon>Bacillota</taxon>
        <taxon>Bacilli</taxon>
        <taxon>Bacillales</taxon>
        <taxon>Bacillaceae</taxon>
        <taxon>Bacillus</taxon>
        <taxon>Bacillus cereus group</taxon>
    </lineage>
</organism>
<dbReference type="InterPro" id="IPR050189">
    <property type="entry name" value="MFS_Efflux_Transporters"/>
</dbReference>
<feature type="transmembrane region" description="Helical" evidence="7">
    <location>
        <begin position="258"/>
        <end position="283"/>
    </location>
</feature>
<name>A0ABX5DSH6_9BACI</name>
<keyword evidence="3" id="KW-1003">Cell membrane</keyword>
<comment type="caution">
    <text evidence="9">The sequence shown here is derived from an EMBL/GenBank/DDBJ whole genome shotgun (WGS) entry which is preliminary data.</text>
</comment>
<dbReference type="SUPFAM" id="SSF103473">
    <property type="entry name" value="MFS general substrate transporter"/>
    <property type="match status" value="1"/>
</dbReference>
<keyword evidence="4 7" id="KW-0812">Transmembrane</keyword>
<proteinExistence type="predicted"/>
<dbReference type="Proteomes" id="UP000239236">
    <property type="component" value="Unassembled WGS sequence"/>
</dbReference>
<evidence type="ECO:0000256" key="3">
    <source>
        <dbReference type="ARBA" id="ARBA00022475"/>
    </source>
</evidence>
<accession>A0ABX5DSH6</accession>
<comment type="subcellular location">
    <subcellularLocation>
        <location evidence="1">Cell membrane</location>
        <topology evidence="1">Multi-pass membrane protein</topology>
    </subcellularLocation>
</comment>
<feature type="transmembrane region" description="Helical" evidence="7">
    <location>
        <begin position="295"/>
        <end position="323"/>
    </location>
</feature>
<evidence type="ECO:0000256" key="2">
    <source>
        <dbReference type="ARBA" id="ARBA00022448"/>
    </source>
</evidence>
<feature type="transmembrane region" description="Helical" evidence="7">
    <location>
        <begin position="67"/>
        <end position="87"/>
    </location>
</feature>
<dbReference type="CDD" id="cd17324">
    <property type="entry name" value="MFS_NepI_like"/>
    <property type="match status" value="1"/>
</dbReference>